<dbReference type="AlphaFoldDB" id="A0AAW0GDR0"/>
<dbReference type="Gene3D" id="1.10.10.10">
    <property type="entry name" value="Winged helix-like DNA-binding domain superfamily/Winged helix DNA-binding domain"/>
    <property type="match status" value="1"/>
</dbReference>
<keyword evidence="3" id="KW-0949">S-adenosyl-L-methionine</keyword>
<keyword evidence="1" id="KW-0489">Methyltransferase</keyword>
<dbReference type="InterPro" id="IPR001077">
    <property type="entry name" value="COMT_C"/>
</dbReference>
<evidence type="ECO:0000259" key="5">
    <source>
        <dbReference type="Pfam" id="PF08100"/>
    </source>
</evidence>
<keyword evidence="2" id="KW-0808">Transferase</keyword>
<dbReference type="InterPro" id="IPR036390">
    <property type="entry name" value="WH_DNA-bd_sf"/>
</dbReference>
<sequence length="285" mass="32126">MTSACLGTVAQAKVADHLQEFPDGLHVSKLSEVTGIECNYLARILRLLATKHIFREVSPDHFANNRLSIQLVSSNPLSSFSGFCADEILRSSTELHNTIVKSRPDKKRTAWSRATGHLDPVWEYYEKQDAVRAQRFGKAMIGFSSFITFDSTLYGFPWKDLAPKSTVCDLGSGLGHVSMHIAKACPQINIVLQDLPNTIEQAKLIWRERAPEIIDAGRVEFVPVNFLRQSPVTACDYYFMKNVIHNWSDPNAGRHFYERQKGHERHIQTSDSRICDATCCRVSAV</sequence>
<dbReference type="InterPro" id="IPR029063">
    <property type="entry name" value="SAM-dependent_MTases_sf"/>
</dbReference>
<organism evidence="6 7">
    <name type="scientific">Cerrena zonata</name>
    <dbReference type="NCBI Taxonomy" id="2478898"/>
    <lineage>
        <taxon>Eukaryota</taxon>
        <taxon>Fungi</taxon>
        <taxon>Dikarya</taxon>
        <taxon>Basidiomycota</taxon>
        <taxon>Agaricomycotina</taxon>
        <taxon>Agaricomycetes</taxon>
        <taxon>Polyporales</taxon>
        <taxon>Cerrenaceae</taxon>
        <taxon>Cerrena</taxon>
    </lineage>
</organism>
<evidence type="ECO:0000256" key="1">
    <source>
        <dbReference type="ARBA" id="ARBA00022603"/>
    </source>
</evidence>
<dbReference type="Pfam" id="PF00891">
    <property type="entry name" value="Methyltransf_2"/>
    <property type="match status" value="1"/>
</dbReference>
<dbReference type="GO" id="GO:0032259">
    <property type="term" value="P:methylation"/>
    <property type="evidence" value="ECO:0007669"/>
    <property type="project" value="UniProtKB-KW"/>
</dbReference>
<dbReference type="Proteomes" id="UP001385951">
    <property type="component" value="Unassembled WGS sequence"/>
</dbReference>
<reference evidence="6 7" key="1">
    <citation type="submission" date="2022-09" db="EMBL/GenBank/DDBJ databases">
        <authorList>
            <person name="Palmer J.M."/>
        </authorList>
    </citation>
    <scope>NUCLEOTIDE SEQUENCE [LARGE SCALE GENOMIC DNA]</scope>
    <source>
        <strain evidence="6 7">DSM 7382</strain>
    </source>
</reference>
<dbReference type="InterPro" id="IPR012967">
    <property type="entry name" value="COMT_dimerisation"/>
</dbReference>
<feature type="domain" description="O-methyltransferase dimerisation" evidence="5">
    <location>
        <begin position="1"/>
        <end position="72"/>
    </location>
</feature>
<dbReference type="SUPFAM" id="SSF53335">
    <property type="entry name" value="S-adenosyl-L-methionine-dependent methyltransferases"/>
    <property type="match status" value="1"/>
</dbReference>
<evidence type="ECO:0000313" key="6">
    <source>
        <dbReference type="EMBL" id="KAK7691573.1"/>
    </source>
</evidence>
<gene>
    <name evidence="6" type="ORF">QCA50_004972</name>
</gene>
<dbReference type="PROSITE" id="PS51683">
    <property type="entry name" value="SAM_OMT_II"/>
    <property type="match status" value="1"/>
</dbReference>
<dbReference type="InterPro" id="IPR036388">
    <property type="entry name" value="WH-like_DNA-bd_sf"/>
</dbReference>
<evidence type="ECO:0000259" key="4">
    <source>
        <dbReference type="Pfam" id="PF00891"/>
    </source>
</evidence>
<dbReference type="SUPFAM" id="SSF46785">
    <property type="entry name" value="Winged helix' DNA-binding domain"/>
    <property type="match status" value="1"/>
</dbReference>
<evidence type="ECO:0000256" key="2">
    <source>
        <dbReference type="ARBA" id="ARBA00022679"/>
    </source>
</evidence>
<protein>
    <recommendedName>
        <fullName evidence="8">O-methyltransferase domain-containing protein</fullName>
    </recommendedName>
</protein>
<dbReference type="GO" id="GO:0008171">
    <property type="term" value="F:O-methyltransferase activity"/>
    <property type="evidence" value="ECO:0007669"/>
    <property type="project" value="InterPro"/>
</dbReference>
<dbReference type="EMBL" id="JASBNA010000005">
    <property type="protein sequence ID" value="KAK7691573.1"/>
    <property type="molecule type" value="Genomic_DNA"/>
</dbReference>
<dbReference type="InterPro" id="IPR016461">
    <property type="entry name" value="COMT-like"/>
</dbReference>
<dbReference type="Pfam" id="PF08100">
    <property type="entry name" value="Dimerisation"/>
    <property type="match status" value="1"/>
</dbReference>
<accession>A0AAW0GDR0</accession>
<evidence type="ECO:0008006" key="8">
    <source>
        <dbReference type="Google" id="ProtNLM"/>
    </source>
</evidence>
<evidence type="ECO:0000256" key="3">
    <source>
        <dbReference type="ARBA" id="ARBA00022691"/>
    </source>
</evidence>
<proteinExistence type="predicted"/>
<name>A0AAW0GDR0_9APHY</name>
<evidence type="ECO:0000313" key="7">
    <source>
        <dbReference type="Proteomes" id="UP001385951"/>
    </source>
</evidence>
<dbReference type="PANTHER" id="PTHR43712">
    <property type="entry name" value="PUTATIVE (AFU_ORTHOLOGUE AFUA_4G14580)-RELATED"/>
    <property type="match status" value="1"/>
</dbReference>
<dbReference type="PANTHER" id="PTHR43712:SF2">
    <property type="entry name" value="O-METHYLTRANSFERASE CICE"/>
    <property type="match status" value="1"/>
</dbReference>
<feature type="domain" description="O-methyltransferase C-terminal" evidence="4">
    <location>
        <begin position="95"/>
        <end position="251"/>
    </location>
</feature>
<dbReference type="Gene3D" id="3.40.50.150">
    <property type="entry name" value="Vaccinia Virus protein VP39"/>
    <property type="match status" value="1"/>
</dbReference>
<comment type="caution">
    <text evidence="6">The sequence shown here is derived from an EMBL/GenBank/DDBJ whole genome shotgun (WGS) entry which is preliminary data.</text>
</comment>
<keyword evidence="7" id="KW-1185">Reference proteome</keyword>